<reference evidence="14" key="1">
    <citation type="submission" date="2011-02" db="EMBL/GenBank/DDBJ databases">
        <title>The Genome Sequence of Capsaspora owczarzaki ATCC 30864.</title>
        <authorList>
            <person name="Russ C."/>
            <person name="Cuomo C."/>
            <person name="Burger G."/>
            <person name="Gray M.W."/>
            <person name="Holland P.W.H."/>
            <person name="King N."/>
            <person name="Lang F.B.F."/>
            <person name="Roger A.J."/>
            <person name="Ruiz-Trillo I."/>
            <person name="Young S.K."/>
            <person name="Zeng Q."/>
            <person name="Gargeya S."/>
            <person name="Alvarado L."/>
            <person name="Berlin A."/>
            <person name="Chapman S.B."/>
            <person name="Chen Z."/>
            <person name="Freedman E."/>
            <person name="Gellesch M."/>
            <person name="Goldberg J."/>
            <person name="Griggs A."/>
            <person name="Gujja S."/>
            <person name="Heilman E."/>
            <person name="Heiman D."/>
            <person name="Howarth C."/>
            <person name="Mehta T."/>
            <person name="Neiman D."/>
            <person name="Pearson M."/>
            <person name="Roberts A."/>
            <person name="Saif S."/>
            <person name="Shea T."/>
            <person name="Shenoy N."/>
            <person name="Sisk P."/>
            <person name="Stolte C."/>
            <person name="Sykes S."/>
            <person name="White J."/>
            <person name="Yandava C."/>
            <person name="Haas B."/>
            <person name="Nusbaum C."/>
            <person name="Birren B."/>
        </authorList>
    </citation>
    <scope>NUCLEOTIDE SEQUENCE</scope>
    <source>
        <strain evidence="14">ATCC 30864</strain>
    </source>
</reference>
<keyword evidence="4 11" id="KW-1133">Transmembrane helix</keyword>
<comment type="subcellular location">
    <subcellularLocation>
        <location evidence="1">Cell membrane</location>
        <topology evidence="1">Multi-pass membrane protein</topology>
    </subcellularLocation>
</comment>
<dbReference type="InterPro" id="IPR017978">
    <property type="entry name" value="GPCR_3_C"/>
</dbReference>
<evidence type="ECO:0000313" key="13">
    <source>
        <dbReference type="EMBL" id="KJE90004.1"/>
    </source>
</evidence>
<keyword evidence="3 11" id="KW-0812">Transmembrane</keyword>
<keyword evidence="8" id="KW-0325">Glycoprotein</keyword>
<evidence type="ECO:0000256" key="4">
    <source>
        <dbReference type="ARBA" id="ARBA00022989"/>
    </source>
</evidence>
<feature type="compositionally biased region" description="Basic and acidic residues" evidence="10">
    <location>
        <begin position="693"/>
        <end position="705"/>
    </location>
</feature>
<feature type="compositionally biased region" description="Polar residues" evidence="10">
    <location>
        <begin position="706"/>
        <end position="737"/>
    </location>
</feature>
<feature type="region of interest" description="Disordered" evidence="10">
    <location>
        <begin position="677"/>
        <end position="747"/>
    </location>
</feature>
<evidence type="ECO:0000313" key="14">
    <source>
        <dbReference type="Proteomes" id="UP000008743"/>
    </source>
</evidence>
<dbReference type="GO" id="GO:0022857">
    <property type="term" value="F:transmembrane transporter activity"/>
    <property type="evidence" value="ECO:0007669"/>
    <property type="project" value="InterPro"/>
</dbReference>
<feature type="transmembrane region" description="Helical" evidence="11">
    <location>
        <begin position="428"/>
        <end position="451"/>
    </location>
</feature>
<dbReference type="Pfam" id="PF00003">
    <property type="entry name" value="7tm_3"/>
    <property type="match status" value="1"/>
</dbReference>
<feature type="domain" description="G-protein coupled receptors family 3 profile" evidence="12">
    <location>
        <begin position="460"/>
        <end position="671"/>
    </location>
</feature>
<accession>A0A0D2X112</accession>
<dbReference type="GO" id="GO:0043190">
    <property type="term" value="C:ATP-binding cassette (ABC) transporter complex"/>
    <property type="evidence" value="ECO:0007669"/>
    <property type="project" value="InterPro"/>
</dbReference>
<keyword evidence="14" id="KW-1185">Reference proteome</keyword>
<protein>
    <recommendedName>
        <fullName evidence="12">G-protein coupled receptors family 3 profile domain-containing protein</fullName>
    </recommendedName>
</protein>
<dbReference type="AlphaFoldDB" id="A0A0D2X112"/>
<keyword evidence="7" id="KW-0675">Receptor</keyword>
<dbReference type="PROSITE" id="PS50259">
    <property type="entry name" value="G_PROTEIN_RECEP_F3_4"/>
    <property type="match status" value="1"/>
</dbReference>
<dbReference type="Gene3D" id="3.40.190.10">
    <property type="entry name" value="Periplasmic binding protein-like II"/>
    <property type="match status" value="2"/>
</dbReference>
<feature type="transmembrane region" description="Helical" evidence="11">
    <location>
        <begin position="496"/>
        <end position="515"/>
    </location>
</feature>
<name>A0A0D2X112_CAPO3</name>
<evidence type="ECO:0000256" key="2">
    <source>
        <dbReference type="ARBA" id="ARBA00022475"/>
    </source>
</evidence>
<dbReference type="GO" id="GO:0004930">
    <property type="term" value="F:G protein-coupled receptor activity"/>
    <property type="evidence" value="ECO:0007669"/>
    <property type="project" value="UniProtKB-KW"/>
</dbReference>
<dbReference type="Proteomes" id="UP000008743">
    <property type="component" value="Unassembled WGS sequence"/>
</dbReference>
<feature type="transmembrane region" description="Helical" evidence="11">
    <location>
        <begin position="463"/>
        <end position="481"/>
    </location>
</feature>
<evidence type="ECO:0000256" key="6">
    <source>
        <dbReference type="ARBA" id="ARBA00023136"/>
    </source>
</evidence>
<evidence type="ECO:0000256" key="1">
    <source>
        <dbReference type="ARBA" id="ARBA00004651"/>
    </source>
</evidence>
<dbReference type="PANTHER" id="PTHR32546:SF25">
    <property type="entry name" value="MIP05539P"/>
    <property type="match status" value="1"/>
</dbReference>
<evidence type="ECO:0000256" key="5">
    <source>
        <dbReference type="ARBA" id="ARBA00023040"/>
    </source>
</evidence>
<dbReference type="Pfam" id="PF04069">
    <property type="entry name" value="OpuAC"/>
    <property type="match status" value="2"/>
</dbReference>
<proteinExistence type="predicted"/>
<dbReference type="InParanoid" id="A0A0D2X112"/>
<keyword evidence="5" id="KW-0297">G-protein coupled receptor</keyword>
<dbReference type="PhylomeDB" id="A0A0D2X112"/>
<feature type="transmembrane region" description="Helical" evidence="11">
    <location>
        <begin position="536"/>
        <end position="557"/>
    </location>
</feature>
<evidence type="ECO:0000256" key="3">
    <source>
        <dbReference type="ARBA" id="ARBA00022692"/>
    </source>
</evidence>
<evidence type="ECO:0000256" key="10">
    <source>
        <dbReference type="SAM" id="MobiDB-lite"/>
    </source>
</evidence>
<dbReference type="CDD" id="cd15293">
    <property type="entry name" value="7tmC_GPR158-like"/>
    <property type="match status" value="1"/>
</dbReference>
<evidence type="ECO:0000256" key="11">
    <source>
        <dbReference type="SAM" id="Phobius"/>
    </source>
</evidence>
<sequence>MITISLCFCLFVLPKMALLRYNYSFAVFLLIAALCVPSARSWCFPPSERRALRTDLEPIRLASGGWDGAIVDNVLATILLQEKLGIPATTVNVDNLSDEEVVEMLNRGEVDAYLELWGLDDVLAPFLASQTVQNLGPLGFVARLGWYIPDYVANISRSMTSYDAYYFAETVEIFQRETINSSTSTADTMTSLSVANSVDDTLNSDVCNPSNGSATLQDCHDALSALVEQVRETNRLQENNTQLITFWTPPAYWLPLDATIARNLGLPFNVTDIPMIPEDGNDVEGAIVRNVHAAYAARKPFITYFYKPHSIFSSISGVGLRRVSLPEYTEECAALGDGYNCDYPSEIVKKVAWAGLKRKNSVAHSFLSQLTFSEYAQQDIVAAYVYQNRTFEEATCAWLLDNRAAWESLLPDPNTLITPASTSSAARVALFVLAGLIVLLCMIMGLMTWHFRRIRIIQSASPTYLLLILFGAVMSMLWIFLDYSDDPSTAQCTARVWMRHLGFSIMFTALFLKTYRIARVFKATVTKSTPLNDLRLFYHFLQMNVVMVVVLVIWTIVNPPHADQLISGNESYLVCVISWWDNAIYIAEVGCLVGLAVVCFNVRKAPSAFNESKFIALSVYNWIVVAVILQIILRATTGNATFFFIIEALEILLTVPIIVGLLLVPKLYLTLKGKGGEVSTSSYRAASTPRPHQSGDRSSAKRQDIEMSSGNGSDSVEQHTSQKQSSSMGPVPATSSKADQKELRALRTENARLLKESEAMRLQLLRMNNPHMSE</sequence>
<feature type="transmembrane region" description="Helical" evidence="11">
    <location>
        <begin position="614"/>
        <end position="636"/>
    </location>
</feature>
<feature type="transmembrane region" description="Helical" evidence="11">
    <location>
        <begin position="583"/>
        <end position="602"/>
    </location>
</feature>
<dbReference type="OrthoDB" id="2129233at2759"/>
<dbReference type="EMBL" id="KE346361">
    <property type="protein sequence ID" value="KJE90004.1"/>
    <property type="molecule type" value="Genomic_DNA"/>
</dbReference>
<dbReference type="InterPro" id="IPR043458">
    <property type="entry name" value="GPR158/179"/>
</dbReference>
<evidence type="ECO:0000256" key="8">
    <source>
        <dbReference type="ARBA" id="ARBA00023180"/>
    </source>
</evidence>
<dbReference type="SUPFAM" id="SSF53850">
    <property type="entry name" value="Periplasmic binding protein-like II"/>
    <property type="match status" value="2"/>
</dbReference>
<evidence type="ECO:0000259" key="12">
    <source>
        <dbReference type="PROSITE" id="PS50259"/>
    </source>
</evidence>
<evidence type="ECO:0000256" key="9">
    <source>
        <dbReference type="ARBA" id="ARBA00023224"/>
    </source>
</evidence>
<keyword evidence="2" id="KW-1003">Cell membrane</keyword>
<dbReference type="InterPro" id="IPR007210">
    <property type="entry name" value="ABC_Gly_betaine_transp_sub-bd"/>
</dbReference>
<feature type="transmembrane region" description="Helical" evidence="11">
    <location>
        <begin position="642"/>
        <end position="664"/>
    </location>
</feature>
<dbReference type="Gene3D" id="3.40.190.100">
    <property type="entry name" value="Glycine betaine-binding periplasmic protein, domain 2"/>
    <property type="match status" value="2"/>
</dbReference>
<organism evidence="13 14">
    <name type="scientific">Capsaspora owczarzaki (strain ATCC 30864)</name>
    <dbReference type="NCBI Taxonomy" id="595528"/>
    <lineage>
        <taxon>Eukaryota</taxon>
        <taxon>Filasterea</taxon>
        <taxon>Capsaspora</taxon>
    </lineage>
</organism>
<keyword evidence="9" id="KW-0807">Transducer</keyword>
<feature type="compositionally biased region" description="Basic and acidic residues" evidence="10">
    <location>
        <begin position="738"/>
        <end position="747"/>
    </location>
</feature>
<keyword evidence="6 11" id="KW-0472">Membrane</keyword>
<evidence type="ECO:0000256" key="7">
    <source>
        <dbReference type="ARBA" id="ARBA00023170"/>
    </source>
</evidence>
<gene>
    <name evidence="13" type="ORF">CAOG_008499</name>
</gene>
<dbReference type="PANTHER" id="PTHR32546">
    <property type="entry name" value="G-PROTEIN COUPLED RECEPTOR 158-RELATED"/>
    <property type="match status" value="1"/>
</dbReference>